<proteinExistence type="predicted"/>
<dbReference type="AlphaFoldDB" id="A0A7X3LY20"/>
<evidence type="ECO:0000313" key="1">
    <source>
        <dbReference type="EMBL" id="MXN67212.1"/>
    </source>
</evidence>
<dbReference type="Gene3D" id="2.60.120.1140">
    <property type="entry name" value="Protein of unknown function DUF192"/>
    <property type="match status" value="1"/>
</dbReference>
<reference evidence="1 2" key="1">
    <citation type="submission" date="2019-12" db="EMBL/GenBank/DDBJ databases">
        <authorList>
            <person name="Li M."/>
        </authorList>
    </citation>
    <scope>NUCLEOTIDE SEQUENCE [LARGE SCALE GENOMIC DNA]</scope>
    <source>
        <strain evidence="1 2">GBMRC 2046</strain>
    </source>
</reference>
<dbReference type="Proteomes" id="UP000433101">
    <property type="component" value="Unassembled WGS sequence"/>
</dbReference>
<gene>
    <name evidence="1" type="ORF">GR183_20075</name>
</gene>
<protein>
    <submittedName>
        <fullName evidence="1">DUF192 domain-containing protein</fullName>
    </submittedName>
</protein>
<sequence length="164" mass="17821">MTPSTLISIYRTTRLKLVLAALTIFVIFGPAAADLARETLIVETARGSSHRFEVEIANTPEARGQGLMFRKTLADDAGMLFDFGEERPVFFWMKNTYVPLDMIFADSAGVIVRIAKDTTPLSLAVVPSNAPTRFVLEVPSGTSDRLGIDEGDLLKSPTINTAGD</sequence>
<dbReference type="Pfam" id="PF02643">
    <property type="entry name" value="DUF192"/>
    <property type="match status" value="1"/>
</dbReference>
<dbReference type="EMBL" id="WUMV01000009">
    <property type="protein sequence ID" value="MXN67212.1"/>
    <property type="molecule type" value="Genomic_DNA"/>
</dbReference>
<keyword evidence="2" id="KW-1185">Reference proteome</keyword>
<dbReference type="InterPro" id="IPR003795">
    <property type="entry name" value="DUF192"/>
</dbReference>
<dbReference type="RefSeq" id="WP_160777443.1">
    <property type="nucleotide sequence ID" value="NZ_WUMV01000009.1"/>
</dbReference>
<name>A0A7X3LY20_9HYPH</name>
<dbReference type="InterPro" id="IPR038695">
    <property type="entry name" value="Saro_0823-like_sf"/>
</dbReference>
<organism evidence="1 2">
    <name type="scientific">Stappia sediminis</name>
    <dbReference type="NCBI Taxonomy" id="2692190"/>
    <lineage>
        <taxon>Bacteria</taxon>
        <taxon>Pseudomonadati</taxon>
        <taxon>Pseudomonadota</taxon>
        <taxon>Alphaproteobacteria</taxon>
        <taxon>Hyphomicrobiales</taxon>
        <taxon>Stappiaceae</taxon>
        <taxon>Stappia</taxon>
    </lineage>
</organism>
<accession>A0A7X3LY20</accession>
<dbReference type="PANTHER" id="PTHR37953:SF1">
    <property type="entry name" value="UPF0127 PROTEIN MJ1496"/>
    <property type="match status" value="1"/>
</dbReference>
<dbReference type="PANTHER" id="PTHR37953">
    <property type="entry name" value="UPF0127 PROTEIN MJ1496"/>
    <property type="match status" value="1"/>
</dbReference>
<comment type="caution">
    <text evidence="1">The sequence shown here is derived from an EMBL/GenBank/DDBJ whole genome shotgun (WGS) entry which is preliminary data.</text>
</comment>
<evidence type="ECO:0000313" key="2">
    <source>
        <dbReference type="Proteomes" id="UP000433101"/>
    </source>
</evidence>